<keyword evidence="5 9" id="KW-0653">Protein transport</keyword>
<dbReference type="GO" id="GO:0009306">
    <property type="term" value="P:protein secretion"/>
    <property type="evidence" value="ECO:0007669"/>
    <property type="project" value="UniProtKB-UniRule"/>
</dbReference>
<comment type="function">
    <text evidence="9">Essential subunit of the Sec protein translocation channel SecYEG. Clamps together the 2 halves of SecY. May contact the channel plug during translocation.</text>
</comment>
<dbReference type="InterPro" id="IPR005807">
    <property type="entry name" value="SecE_bac"/>
</dbReference>
<keyword evidence="2 9" id="KW-0813">Transport</keyword>
<dbReference type="Gene3D" id="1.20.5.1030">
    <property type="entry name" value="Preprotein translocase secy subunit"/>
    <property type="match status" value="1"/>
</dbReference>
<keyword evidence="12" id="KW-1185">Reference proteome</keyword>
<dbReference type="GO" id="GO:0065002">
    <property type="term" value="P:intracellular protein transmembrane transport"/>
    <property type="evidence" value="ECO:0007669"/>
    <property type="project" value="UniProtKB-UniRule"/>
</dbReference>
<comment type="subunit">
    <text evidence="9">Component of the Sec protein translocase complex. Heterotrimer consisting of SecY, SecE and SecG subunits. The heterotrimers can form oligomers, although 1 heterotrimer is thought to be able to translocate proteins. Interacts with the ribosome. Interacts with SecDF, and other proteins may be involved. Interacts with SecA.</text>
</comment>
<dbReference type="GO" id="GO:0006605">
    <property type="term" value="P:protein targeting"/>
    <property type="evidence" value="ECO:0007669"/>
    <property type="project" value="UniProtKB-UniRule"/>
</dbReference>
<comment type="caution">
    <text evidence="11">The sequence shown here is derived from an EMBL/GenBank/DDBJ whole genome shotgun (WGS) entry which is preliminary data.</text>
</comment>
<name>A0A255GCQ8_9ACTN</name>
<keyword evidence="6 9" id="KW-1133">Transmembrane helix</keyword>
<evidence type="ECO:0000256" key="6">
    <source>
        <dbReference type="ARBA" id="ARBA00022989"/>
    </source>
</evidence>
<evidence type="ECO:0000256" key="2">
    <source>
        <dbReference type="ARBA" id="ARBA00022448"/>
    </source>
</evidence>
<keyword evidence="8 9" id="KW-0472">Membrane</keyword>
<keyword evidence="4 9" id="KW-0812">Transmembrane</keyword>
<dbReference type="InterPro" id="IPR001901">
    <property type="entry name" value="Translocase_SecE/Sec61-g"/>
</dbReference>
<keyword evidence="3 9" id="KW-1003">Cell membrane</keyword>
<dbReference type="Proteomes" id="UP000215896">
    <property type="component" value="Unassembled WGS sequence"/>
</dbReference>
<reference evidence="11 12" key="1">
    <citation type="submission" date="2017-07" db="EMBL/GenBank/DDBJ databases">
        <title>Draft whole genome sequences of clinical Proprionibacteriaceae strains.</title>
        <authorList>
            <person name="Bernier A.-M."/>
            <person name="Bernard K."/>
            <person name="Domingo M.-C."/>
        </authorList>
    </citation>
    <scope>NUCLEOTIDE SEQUENCE [LARGE SCALE GENOMIC DNA]</scope>
    <source>
        <strain evidence="11 12">NML 030167</strain>
    </source>
</reference>
<dbReference type="InterPro" id="IPR038379">
    <property type="entry name" value="SecE_sf"/>
</dbReference>
<evidence type="ECO:0000256" key="1">
    <source>
        <dbReference type="ARBA" id="ARBA00004370"/>
    </source>
</evidence>
<evidence type="ECO:0000256" key="7">
    <source>
        <dbReference type="ARBA" id="ARBA00023010"/>
    </source>
</evidence>
<dbReference type="PANTHER" id="PTHR33910">
    <property type="entry name" value="PROTEIN TRANSLOCASE SUBUNIT SECE"/>
    <property type="match status" value="1"/>
</dbReference>
<dbReference type="AlphaFoldDB" id="A0A255GCQ8"/>
<dbReference type="NCBIfam" id="TIGR00964">
    <property type="entry name" value="secE_bact"/>
    <property type="match status" value="1"/>
</dbReference>
<gene>
    <name evidence="9 11" type="primary">secE</name>
    <name evidence="11" type="ORF">CGZ94_09865</name>
</gene>
<dbReference type="EMBL" id="NMVO01000013">
    <property type="protein sequence ID" value="OYO13667.1"/>
    <property type="molecule type" value="Genomic_DNA"/>
</dbReference>
<comment type="similarity">
    <text evidence="9">Belongs to the SecE/SEC61-gamma family.</text>
</comment>
<dbReference type="HAMAP" id="MF_00422">
    <property type="entry name" value="SecE"/>
    <property type="match status" value="1"/>
</dbReference>
<feature type="compositionally biased region" description="Basic and acidic residues" evidence="10">
    <location>
        <begin position="22"/>
        <end position="60"/>
    </location>
</feature>
<proteinExistence type="inferred from homology"/>
<evidence type="ECO:0000256" key="9">
    <source>
        <dbReference type="HAMAP-Rule" id="MF_00422"/>
    </source>
</evidence>
<evidence type="ECO:0000256" key="8">
    <source>
        <dbReference type="ARBA" id="ARBA00023136"/>
    </source>
</evidence>
<dbReference type="PANTHER" id="PTHR33910:SF1">
    <property type="entry name" value="PROTEIN TRANSLOCASE SUBUNIT SECE"/>
    <property type="match status" value="1"/>
</dbReference>
<evidence type="ECO:0000256" key="4">
    <source>
        <dbReference type="ARBA" id="ARBA00022692"/>
    </source>
</evidence>
<evidence type="ECO:0000313" key="12">
    <source>
        <dbReference type="Proteomes" id="UP000215896"/>
    </source>
</evidence>
<accession>A0A255GCQ8</accession>
<sequence length="118" mass="13178">MRTEEKSAADEVEADSTADGKQLARTDEGGRKGRPSRKEKATRTRRDAEQDRAAATKERTTPAAFVRESTTELRKVVWPTGTQVQQYFVVVLVFVLFIIAFVSLLDLGFGWLVLKAFG</sequence>
<protein>
    <recommendedName>
        <fullName evidence="9">Protein translocase subunit SecE</fullName>
    </recommendedName>
</protein>
<keyword evidence="7 9" id="KW-0811">Translocation</keyword>
<dbReference type="PROSITE" id="PS01067">
    <property type="entry name" value="SECE_SEC61G"/>
    <property type="match status" value="1"/>
</dbReference>
<dbReference type="GO" id="GO:0008320">
    <property type="term" value="F:protein transmembrane transporter activity"/>
    <property type="evidence" value="ECO:0007669"/>
    <property type="project" value="UniProtKB-UniRule"/>
</dbReference>
<dbReference type="GO" id="GO:0005886">
    <property type="term" value="C:plasma membrane"/>
    <property type="evidence" value="ECO:0007669"/>
    <property type="project" value="UniProtKB-SubCell"/>
</dbReference>
<dbReference type="OrthoDB" id="9805743at2"/>
<evidence type="ECO:0000313" key="11">
    <source>
        <dbReference type="EMBL" id="OYO13667.1"/>
    </source>
</evidence>
<dbReference type="Pfam" id="PF00584">
    <property type="entry name" value="SecE"/>
    <property type="match status" value="1"/>
</dbReference>
<evidence type="ECO:0000256" key="5">
    <source>
        <dbReference type="ARBA" id="ARBA00022927"/>
    </source>
</evidence>
<evidence type="ECO:0000256" key="3">
    <source>
        <dbReference type="ARBA" id="ARBA00022475"/>
    </source>
</evidence>
<feature type="region of interest" description="Disordered" evidence="10">
    <location>
        <begin position="1"/>
        <end position="64"/>
    </location>
</feature>
<evidence type="ECO:0000256" key="10">
    <source>
        <dbReference type="SAM" id="MobiDB-lite"/>
    </source>
</evidence>
<feature type="transmembrane region" description="Helical" evidence="9">
    <location>
        <begin position="87"/>
        <end position="114"/>
    </location>
</feature>
<organism evidence="11 12">
    <name type="scientific">Enemella evansiae</name>
    <dbReference type="NCBI Taxonomy" id="2016499"/>
    <lineage>
        <taxon>Bacteria</taxon>
        <taxon>Bacillati</taxon>
        <taxon>Actinomycetota</taxon>
        <taxon>Actinomycetes</taxon>
        <taxon>Propionibacteriales</taxon>
        <taxon>Propionibacteriaceae</taxon>
        <taxon>Enemella</taxon>
    </lineage>
</organism>
<dbReference type="GO" id="GO:0043952">
    <property type="term" value="P:protein transport by the Sec complex"/>
    <property type="evidence" value="ECO:0007669"/>
    <property type="project" value="UniProtKB-UniRule"/>
</dbReference>
<comment type="subcellular location">
    <subcellularLocation>
        <location evidence="9">Cell membrane</location>
        <topology evidence="9">Single-pass membrane protein</topology>
    </subcellularLocation>
    <subcellularLocation>
        <location evidence="1">Membrane</location>
    </subcellularLocation>
</comment>